<comment type="caution">
    <text evidence="2">The sequence shown here is derived from an EMBL/GenBank/DDBJ whole genome shotgun (WGS) entry which is preliminary data.</text>
</comment>
<dbReference type="SUPFAM" id="SSF46689">
    <property type="entry name" value="Homeodomain-like"/>
    <property type="match status" value="1"/>
</dbReference>
<evidence type="ECO:0000313" key="2">
    <source>
        <dbReference type="EMBL" id="KAE8709596.1"/>
    </source>
</evidence>
<feature type="compositionally biased region" description="Polar residues" evidence="1">
    <location>
        <begin position="60"/>
        <end position="77"/>
    </location>
</feature>
<dbReference type="Proteomes" id="UP000436088">
    <property type="component" value="Unassembled WGS sequence"/>
</dbReference>
<dbReference type="Gene3D" id="1.10.10.60">
    <property type="entry name" value="Homeodomain-like"/>
    <property type="match status" value="1"/>
</dbReference>
<feature type="region of interest" description="Disordered" evidence="1">
    <location>
        <begin position="413"/>
        <end position="444"/>
    </location>
</feature>
<dbReference type="AlphaFoldDB" id="A0A6A3AYS5"/>
<feature type="compositionally biased region" description="Basic residues" evidence="1">
    <location>
        <begin position="246"/>
        <end position="260"/>
    </location>
</feature>
<reference evidence="2" key="1">
    <citation type="submission" date="2019-09" db="EMBL/GenBank/DDBJ databases">
        <title>Draft genome information of white flower Hibiscus syriacus.</title>
        <authorList>
            <person name="Kim Y.-M."/>
        </authorList>
    </citation>
    <scope>NUCLEOTIDE SEQUENCE [LARGE SCALE GENOMIC DNA]</scope>
    <source>
        <strain evidence="2">YM2019G1</strain>
    </source>
</reference>
<dbReference type="InterPro" id="IPR009057">
    <property type="entry name" value="Homeodomain-like_sf"/>
</dbReference>
<organism evidence="2 3">
    <name type="scientific">Hibiscus syriacus</name>
    <name type="common">Rose of Sharon</name>
    <dbReference type="NCBI Taxonomy" id="106335"/>
    <lineage>
        <taxon>Eukaryota</taxon>
        <taxon>Viridiplantae</taxon>
        <taxon>Streptophyta</taxon>
        <taxon>Embryophyta</taxon>
        <taxon>Tracheophyta</taxon>
        <taxon>Spermatophyta</taxon>
        <taxon>Magnoliopsida</taxon>
        <taxon>eudicotyledons</taxon>
        <taxon>Gunneridae</taxon>
        <taxon>Pentapetalae</taxon>
        <taxon>rosids</taxon>
        <taxon>malvids</taxon>
        <taxon>Malvales</taxon>
        <taxon>Malvaceae</taxon>
        <taxon>Malvoideae</taxon>
        <taxon>Hibiscus</taxon>
    </lineage>
</organism>
<dbReference type="CDD" id="cd00167">
    <property type="entry name" value="SANT"/>
    <property type="match status" value="1"/>
</dbReference>
<feature type="compositionally biased region" description="Polar residues" evidence="1">
    <location>
        <begin position="1"/>
        <end position="10"/>
    </location>
</feature>
<accession>A0A6A3AYS5</accession>
<protein>
    <submittedName>
        <fullName evidence="2">DNA binding protein, putative isoform 1</fullName>
    </submittedName>
</protein>
<keyword evidence="3" id="KW-1185">Reference proteome</keyword>
<feature type="compositionally biased region" description="Basic and acidic residues" evidence="1">
    <location>
        <begin position="138"/>
        <end position="155"/>
    </location>
</feature>
<dbReference type="EMBL" id="VEPZ02000935">
    <property type="protein sequence ID" value="KAE8709596.1"/>
    <property type="molecule type" value="Genomic_DNA"/>
</dbReference>
<dbReference type="InterPro" id="IPR001005">
    <property type="entry name" value="SANT/Myb"/>
</dbReference>
<feature type="compositionally biased region" description="Polar residues" evidence="1">
    <location>
        <begin position="29"/>
        <end position="49"/>
    </location>
</feature>
<sequence length="444" mass="49346">MLTRNSVSQTPHRRSARLLNKKAPIKPQDFNTPISEKPITSSNGSTSGENPKPVLRRSPRFSSASSKLSENFLNSMSGLRRSPRLNSVSLSNKPEEISFSGTKKAESRKKKSAEEELVGEEKREIIVGLKAVSVEGGENERNEDFGVKRKGKPDVEADGNVRGWTREQELILQKAYLSAKPTPNFWKKVSKLVPGKSAQDCFDKIHSDHLTPTQPQPRSRSKRKDLSLIEHLSFSASKLLKPVSPKNKRSRSSKHKSLLVQKKTVRHLLQKQCYEGHGDEADLFSILESNTSSSMHAPPNNAFSTPTKLLAKQGLLQKCHERSSSSKKPHSKLGNTSKEALISPPVLKQIKNRGLHEKYIDQLHCREAKRKAESAQAGKDLGKENLGSRIHGIDKVRVAKNKLVSDTRDVINQLQNQQTTSVDDSLDLDNDGVDSGDDQGDLQL</sequence>
<feature type="compositionally biased region" description="Acidic residues" evidence="1">
    <location>
        <begin position="424"/>
        <end position="444"/>
    </location>
</feature>
<evidence type="ECO:0000313" key="3">
    <source>
        <dbReference type="Proteomes" id="UP000436088"/>
    </source>
</evidence>
<feature type="region of interest" description="Disordered" evidence="1">
    <location>
        <begin position="241"/>
        <end position="260"/>
    </location>
</feature>
<proteinExistence type="predicted"/>
<feature type="region of interest" description="Disordered" evidence="1">
    <location>
        <begin position="316"/>
        <end position="342"/>
    </location>
</feature>
<evidence type="ECO:0000256" key="1">
    <source>
        <dbReference type="SAM" id="MobiDB-lite"/>
    </source>
</evidence>
<feature type="region of interest" description="Disordered" evidence="1">
    <location>
        <begin position="1"/>
        <end position="117"/>
    </location>
</feature>
<dbReference type="PANTHER" id="PTHR14000">
    <property type="entry name" value="FINGER CCCH DOMAIN PROTEIN, PUTATIVE (DUF3755)-RELATED"/>
    <property type="match status" value="1"/>
</dbReference>
<gene>
    <name evidence="2" type="ORF">F3Y22_tig00110330pilonHSYRG00233</name>
</gene>
<name>A0A6A3AYS5_HIBSY</name>
<feature type="compositionally biased region" description="Basic residues" evidence="1">
    <location>
        <begin position="11"/>
        <end position="24"/>
    </location>
</feature>
<feature type="region of interest" description="Disordered" evidence="1">
    <location>
        <begin position="137"/>
        <end position="161"/>
    </location>
</feature>
<dbReference type="PANTHER" id="PTHR14000:SF17">
    <property type="entry name" value="MYB-LIKE DOMAIN-CONTAINING PROTEIN"/>
    <property type="match status" value="1"/>
</dbReference>